<keyword evidence="5" id="KW-1185">Reference proteome</keyword>
<dbReference type="PANTHER" id="PTHR42849">
    <property type="entry name" value="N-ACETYLNEURAMINATE LYASE"/>
    <property type="match status" value="1"/>
</dbReference>
<dbReference type="PANTHER" id="PTHR42849:SF1">
    <property type="entry name" value="N-ACETYLNEURAMINATE LYASE"/>
    <property type="match status" value="1"/>
</dbReference>
<gene>
    <name evidence="4" type="ORF">JZO85_04185</name>
</gene>
<keyword evidence="2" id="KW-0704">Schiff base</keyword>
<dbReference type="Gene3D" id="3.20.20.70">
    <property type="entry name" value="Aldolase class I"/>
    <property type="match status" value="1"/>
</dbReference>
<dbReference type="PROSITE" id="PS00666">
    <property type="entry name" value="DHDPS_2"/>
    <property type="match status" value="1"/>
</dbReference>
<dbReference type="PRINTS" id="PR00146">
    <property type="entry name" value="DHPICSNTHASE"/>
</dbReference>
<evidence type="ECO:0000313" key="5">
    <source>
        <dbReference type="Proteomes" id="UP000664495"/>
    </source>
</evidence>
<keyword evidence="1 3" id="KW-0456">Lyase</keyword>
<dbReference type="InterPro" id="IPR002220">
    <property type="entry name" value="DapA-like"/>
</dbReference>
<reference evidence="4 5" key="1">
    <citation type="submission" date="2021-03" db="EMBL/GenBank/DDBJ databases">
        <title>Enterococcal diversity collection.</title>
        <authorList>
            <person name="Gilmore M.S."/>
            <person name="Schwartzman J."/>
            <person name="Van Tyne D."/>
            <person name="Martin M."/>
            <person name="Earl A.M."/>
            <person name="Manson A.L."/>
            <person name="Straub T."/>
            <person name="Salamzade R."/>
            <person name="Saavedra J."/>
            <person name="Lebreton F."/>
            <person name="Prichula J."/>
            <person name="Schaufler K."/>
            <person name="Gaca A."/>
            <person name="Sgardioli B."/>
            <person name="Wagenaar J."/>
            <person name="Strong T."/>
        </authorList>
    </citation>
    <scope>NUCLEOTIDE SEQUENCE [LARGE SCALE GENOMIC DNA]</scope>
    <source>
        <strain evidence="4 5">MJM16</strain>
    </source>
</reference>
<dbReference type="Proteomes" id="UP000664495">
    <property type="component" value="Unassembled WGS sequence"/>
</dbReference>
<accession>A0ABS3HES0</accession>
<evidence type="ECO:0000256" key="3">
    <source>
        <dbReference type="PIRNR" id="PIRNR001365"/>
    </source>
</evidence>
<dbReference type="CDD" id="cd00408">
    <property type="entry name" value="DHDPS-like"/>
    <property type="match status" value="1"/>
</dbReference>
<dbReference type="EMBL" id="JAFLVR010000008">
    <property type="protein sequence ID" value="MBO0451454.1"/>
    <property type="molecule type" value="Genomic_DNA"/>
</dbReference>
<protein>
    <submittedName>
        <fullName evidence="4">Dihydrodipicolinate synthase family protein</fullName>
    </submittedName>
</protein>
<sequence length="305" mass="33172">MKMDLKGIYAAMLTPLTEEGGVDVPALERMIAFYVDKGISGVFAVSSVGEAAHFDTKEARTILETVKAASENKLQLFAGVTATTSSTAVEVGKIVEELGYDGIVSAPPYFYQPSDDAILAYFEDINDQVDLPLIVYNVPLFAPALSKELLVEVAKLTNVVGVKESSGNLVDVLHILDMLKDEQLDTSFLIGREEMYLSSLIAGADGCMVATAGIIPEAYQKIEELYLAGRISEAAEVQQAILPLLRECFKVNFPAGFKVALAARGLDTPLYVKRKMSEQEQQELARSAETIKQEVTRILAFVGTY</sequence>
<dbReference type="SUPFAM" id="SSF51569">
    <property type="entry name" value="Aldolase"/>
    <property type="match status" value="1"/>
</dbReference>
<dbReference type="InterPro" id="IPR013785">
    <property type="entry name" value="Aldolase_TIM"/>
</dbReference>
<dbReference type="PIRSF" id="PIRSF001365">
    <property type="entry name" value="DHDPS"/>
    <property type="match status" value="1"/>
</dbReference>
<dbReference type="InterPro" id="IPR020625">
    <property type="entry name" value="Schiff_base-form_aldolases_AS"/>
</dbReference>
<evidence type="ECO:0000256" key="1">
    <source>
        <dbReference type="ARBA" id="ARBA00023239"/>
    </source>
</evidence>
<proteinExistence type="inferred from homology"/>
<evidence type="ECO:0000256" key="2">
    <source>
        <dbReference type="ARBA" id="ARBA00023270"/>
    </source>
</evidence>
<dbReference type="SMART" id="SM01130">
    <property type="entry name" value="DHDPS"/>
    <property type="match status" value="1"/>
</dbReference>
<comment type="caution">
    <text evidence="4">The sequence shown here is derived from an EMBL/GenBank/DDBJ whole genome shotgun (WGS) entry which is preliminary data.</text>
</comment>
<comment type="similarity">
    <text evidence="3">Belongs to the DapA family.</text>
</comment>
<name>A0ABS3HES0_9ENTE</name>
<evidence type="ECO:0000313" key="4">
    <source>
        <dbReference type="EMBL" id="MBO0451454.1"/>
    </source>
</evidence>
<dbReference type="Pfam" id="PF00701">
    <property type="entry name" value="DHDPS"/>
    <property type="match status" value="1"/>
</dbReference>
<organism evidence="4 5">
    <name type="scientific">Candidatus Enterococcus murrayae</name>
    <dbReference type="NCBI Taxonomy" id="2815321"/>
    <lineage>
        <taxon>Bacteria</taxon>
        <taxon>Bacillati</taxon>
        <taxon>Bacillota</taxon>
        <taxon>Bacilli</taxon>
        <taxon>Lactobacillales</taxon>
        <taxon>Enterococcaceae</taxon>
        <taxon>Enterococcus</taxon>
    </lineage>
</organism>